<accession>C1LKV8</accession>
<dbReference type="Pfam" id="PF11291">
    <property type="entry name" value="DUF3091"/>
    <property type="match status" value="1"/>
</dbReference>
<feature type="chain" id="PRO_5007647019" evidence="1">
    <location>
        <begin position="27"/>
        <end position="199"/>
    </location>
</feature>
<dbReference type="EMBL" id="FN319610">
    <property type="protein sequence ID" value="CAX75337.1"/>
    <property type="molecule type" value="mRNA"/>
</dbReference>
<sequence length="199" mass="22796">MSSSSSSSSLLYMIALLLVLIHSSIQSGFRNGVSTSLLKQISGVQDHINLYTKYLVKSYEYLEIITEGLKKRYPGKKETIERYVSCLKRNRSETFPEDFFRGMDLLKEEIKENYQNFPREVIENFEQCTASQKQYFIKLQSKGRPMTCDLPNSISAKDRNSLDSHIQSQQKAILFINVLAAKFTLFSNAAKIQQNKVLG</sequence>
<feature type="signal peptide" evidence="1">
    <location>
        <begin position="1"/>
        <end position="26"/>
    </location>
</feature>
<evidence type="ECO:0000256" key="1">
    <source>
        <dbReference type="SAM" id="SignalP"/>
    </source>
</evidence>
<evidence type="ECO:0000313" key="2">
    <source>
        <dbReference type="EMBL" id="CAX75336.1"/>
    </source>
</evidence>
<organism evidence="2">
    <name type="scientific">Schistosoma japonicum</name>
    <name type="common">Blood fluke</name>
    <dbReference type="NCBI Taxonomy" id="6182"/>
    <lineage>
        <taxon>Eukaryota</taxon>
        <taxon>Metazoa</taxon>
        <taxon>Spiralia</taxon>
        <taxon>Lophotrochozoa</taxon>
        <taxon>Platyhelminthes</taxon>
        <taxon>Trematoda</taxon>
        <taxon>Digenea</taxon>
        <taxon>Strigeidida</taxon>
        <taxon>Schistosomatoidea</taxon>
        <taxon>Schistosomatidae</taxon>
        <taxon>Schistosoma</taxon>
    </lineage>
</organism>
<protein>
    <submittedName>
        <fullName evidence="2">Uncharacterized protein</fullName>
    </submittedName>
</protein>
<dbReference type="AlphaFoldDB" id="C1LKV8"/>
<dbReference type="EMBL" id="FN319609">
    <property type="protein sequence ID" value="CAX75336.1"/>
    <property type="molecule type" value="mRNA"/>
</dbReference>
<keyword evidence="1" id="KW-0732">Signal</keyword>
<reference evidence="2" key="2">
    <citation type="submission" date="2009-03" db="EMBL/GenBank/DDBJ databases">
        <authorList>
            <person name="Gang L."/>
        </authorList>
    </citation>
    <scope>NUCLEOTIDE SEQUENCE</scope>
    <source>
        <strain evidence="2">Anhui</strain>
    </source>
</reference>
<name>C1LKV8_SCHJA</name>
<proteinExistence type="evidence at transcript level"/>
<reference evidence="2" key="1">
    <citation type="journal article" date="2009" name="Nature">
        <title>The Schistosoma japonicum genome reveals features of host-parasite interplay.</title>
        <authorList>
            <person name="Liu F."/>
            <person name="Zhou Y."/>
            <person name="Wang Z.Q."/>
            <person name="Lu G."/>
            <person name="Zheng H."/>
            <person name="Brindley P.J."/>
            <person name="McManus D.P."/>
            <person name="Blair D."/>
            <person name="Zhang Q.H."/>
            <person name="Zhong Y."/>
            <person name="Wang S."/>
            <person name="Han Z.G."/>
            <person name="Chen Z."/>
        </authorList>
    </citation>
    <scope>NUCLEOTIDE SEQUENCE</scope>
    <source>
        <strain evidence="2">Anhui</strain>
    </source>
</reference>
<dbReference type="InterPro" id="IPR021442">
    <property type="entry name" value="DUF3091"/>
</dbReference>